<dbReference type="PANTHER" id="PTHR21523">
    <property type="match status" value="1"/>
</dbReference>
<keyword evidence="1" id="KW-0812">Transmembrane</keyword>
<organism evidence="2 3">
    <name type="scientific">Panagrellus redivivus</name>
    <name type="common">Microworm</name>
    <dbReference type="NCBI Taxonomy" id="6233"/>
    <lineage>
        <taxon>Eukaryota</taxon>
        <taxon>Metazoa</taxon>
        <taxon>Ecdysozoa</taxon>
        <taxon>Nematoda</taxon>
        <taxon>Chromadorea</taxon>
        <taxon>Rhabditida</taxon>
        <taxon>Tylenchina</taxon>
        <taxon>Panagrolaimomorpha</taxon>
        <taxon>Panagrolaimoidea</taxon>
        <taxon>Panagrolaimidae</taxon>
        <taxon>Panagrellus</taxon>
    </lineage>
</organism>
<evidence type="ECO:0000313" key="2">
    <source>
        <dbReference type="Proteomes" id="UP000492821"/>
    </source>
</evidence>
<dbReference type="AlphaFoldDB" id="A0A7E4V449"/>
<protein>
    <submittedName>
        <fullName evidence="3">Calmodulin</fullName>
    </submittedName>
</protein>
<evidence type="ECO:0000313" key="3">
    <source>
        <dbReference type="WBParaSite" id="Pan_g1637.t1"/>
    </source>
</evidence>
<dbReference type="WBParaSite" id="Pan_g1637.t1">
    <property type="protein sequence ID" value="Pan_g1637.t1"/>
    <property type="gene ID" value="Pan_g1637"/>
</dbReference>
<accession>A0A7E4V449</accession>
<evidence type="ECO:0000256" key="1">
    <source>
        <dbReference type="SAM" id="Phobius"/>
    </source>
</evidence>
<dbReference type="Proteomes" id="UP000492821">
    <property type="component" value="Unassembled WGS sequence"/>
</dbReference>
<dbReference type="InterPro" id="IPR006954">
    <property type="entry name" value="Mlt-10-like"/>
</dbReference>
<dbReference type="PANTHER" id="PTHR21523:SF46">
    <property type="entry name" value="MLT-TEN (MLT-10) RELATED"/>
    <property type="match status" value="1"/>
</dbReference>
<feature type="transmembrane region" description="Helical" evidence="1">
    <location>
        <begin position="526"/>
        <end position="548"/>
    </location>
</feature>
<keyword evidence="1" id="KW-0472">Membrane</keyword>
<sequence>MHLAAICVHDARVKWMKKKTVFVKKPDWRQFMKQFDDTQRLRQNGLQNGKLEAIENSNTASSVIPLKVFDKSRKRYNTAFSKNIILPLKNLNNATTYLDKNLKSSNVLKTMFLPPWKRNSLQNRRFRRSYRLTDDGKYDFPRRFPFRRISKPKLEKLATSDTAMASKVTKLITTVLPSSSSPSQLSQWQKTYSRLQRLQSELDTRKTVPGARIFERRMLDIVIDDPEPSLTPSERKSPNGIVHEAMKLVTKLTNKDDNKTENYRVFSPRFMPLMPLNAGKLAPKNMMSPSILAMYDDDSDDRVEKRGDNVASVPNLMKTLGLSETDRSRVMQFIMDATGSTVHVDEALHIYESLGMYDESVSGPLLDASKRIMNSFKTLESSLNPIQKKTVESNGFAFARKAQIQKLAKDQGIDMSEIDLADFDIYDNMSNEEMEAALWHTLELIATNRTEHLENSPKGRQKRDAVSVGAPIVLQPFMFQVQHGLTILGPVILSPNMFCPPILNPSILSPWILSPGMFDPFILSPYIFGPFILGPFLFTPFILTPYFLSPNILNPYVVSSLILSPIGMSPDILSPMVVTASVLSPSFMSPPVLTPTEITGTVLSPSFLS</sequence>
<proteinExistence type="predicted"/>
<keyword evidence="1" id="KW-1133">Transmembrane helix</keyword>
<reference evidence="3" key="2">
    <citation type="submission" date="2020-10" db="UniProtKB">
        <authorList>
            <consortium name="WormBaseParasite"/>
        </authorList>
    </citation>
    <scope>IDENTIFICATION</scope>
</reference>
<keyword evidence="2" id="KW-1185">Reference proteome</keyword>
<name>A0A7E4V449_PANRE</name>
<reference evidence="2" key="1">
    <citation type="journal article" date="2013" name="Genetics">
        <title>The draft genome and transcriptome of Panagrellus redivivus are shaped by the harsh demands of a free-living lifestyle.</title>
        <authorList>
            <person name="Srinivasan J."/>
            <person name="Dillman A.R."/>
            <person name="Macchietto M.G."/>
            <person name="Heikkinen L."/>
            <person name="Lakso M."/>
            <person name="Fracchia K.M."/>
            <person name="Antoshechkin I."/>
            <person name="Mortazavi A."/>
            <person name="Wong G."/>
            <person name="Sternberg P.W."/>
        </authorList>
    </citation>
    <scope>NUCLEOTIDE SEQUENCE [LARGE SCALE GENOMIC DNA]</scope>
    <source>
        <strain evidence="2">MT8872</strain>
    </source>
</reference>
<dbReference type="Pfam" id="PF04870">
    <property type="entry name" value="Moulting_cycle"/>
    <property type="match status" value="1"/>
</dbReference>